<dbReference type="GeneID" id="18248708"/>
<dbReference type="RefSeq" id="XP_006684994.1">
    <property type="nucleotide sequence ID" value="XM_006684931.1"/>
</dbReference>
<dbReference type="PANTHER" id="PTHR46689">
    <property type="entry name" value="MEMBRANE PROTEIN, PUTATIVE-RELATED"/>
    <property type="match status" value="1"/>
</dbReference>
<name>G3B039_CANTC</name>
<dbReference type="Pfam" id="PF19050">
    <property type="entry name" value="PhoD_2"/>
    <property type="match status" value="2"/>
</dbReference>
<dbReference type="EMBL" id="GL996514">
    <property type="protein sequence ID" value="EGV65308.1"/>
    <property type="molecule type" value="Genomic_DNA"/>
</dbReference>
<dbReference type="InterPro" id="IPR038607">
    <property type="entry name" value="PhoD-like_sf"/>
</dbReference>
<feature type="domain" description="PhoD-like phosphatase" evidence="1">
    <location>
        <begin position="125"/>
        <end position="411"/>
    </location>
</feature>
<keyword evidence="3" id="KW-1185">Reference proteome</keyword>
<reference evidence="2 3" key="1">
    <citation type="journal article" date="2011" name="Proc. Natl. Acad. Sci. U.S.A.">
        <title>Comparative genomics of xylose-fermenting fungi for enhanced biofuel production.</title>
        <authorList>
            <person name="Wohlbach D.J."/>
            <person name="Kuo A."/>
            <person name="Sato T.K."/>
            <person name="Potts K.M."/>
            <person name="Salamov A.A."/>
            <person name="LaButti K.M."/>
            <person name="Sun H."/>
            <person name="Clum A."/>
            <person name="Pangilinan J.L."/>
            <person name="Lindquist E.A."/>
            <person name="Lucas S."/>
            <person name="Lapidus A."/>
            <person name="Jin M."/>
            <person name="Gunawan C."/>
            <person name="Balan V."/>
            <person name="Dale B.E."/>
            <person name="Jeffries T.W."/>
            <person name="Zinkel R."/>
            <person name="Barry K.W."/>
            <person name="Grigoriev I.V."/>
            <person name="Gasch A.P."/>
        </authorList>
    </citation>
    <scope>NUCLEOTIDE SEQUENCE [LARGE SCALE GENOMIC DNA]</scope>
    <source>
        <strain evidence="3">ATCC 10573 / BCRC 21748 / CBS 615 / JCM 9827 / NBRC 10315 / NRRL Y-1498 / VKM Y-70</strain>
    </source>
</reference>
<dbReference type="CDD" id="cd07389">
    <property type="entry name" value="MPP_PhoD"/>
    <property type="match status" value="1"/>
</dbReference>
<dbReference type="InterPro" id="IPR018946">
    <property type="entry name" value="PhoD-like_MPP"/>
</dbReference>
<evidence type="ECO:0000313" key="3">
    <source>
        <dbReference type="Proteomes" id="UP000000707"/>
    </source>
</evidence>
<accession>G3B039</accession>
<dbReference type="AlphaFoldDB" id="G3B039"/>
<dbReference type="Gene3D" id="3.60.21.70">
    <property type="entry name" value="PhoD-like phosphatase"/>
    <property type="match status" value="1"/>
</dbReference>
<feature type="domain" description="PhoD-like phosphatase" evidence="1">
    <location>
        <begin position="427"/>
        <end position="595"/>
    </location>
</feature>
<evidence type="ECO:0000313" key="2">
    <source>
        <dbReference type="EMBL" id="EGV65308.1"/>
    </source>
</evidence>
<dbReference type="InterPro" id="IPR043904">
    <property type="entry name" value="PhoD_2-like"/>
</dbReference>
<dbReference type="HOGENOM" id="CLU_000998_3_0_1"/>
<dbReference type="GO" id="GO:0016020">
    <property type="term" value="C:membrane"/>
    <property type="evidence" value="ECO:0007669"/>
    <property type="project" value="TreeGrafter"/>
</dbReference>
<dbReference type="KEGG" id="cten:18248708"/>
<proteinExistence type="predicted"/>
<dbReference type="PANTHER" id="PTHR46689:SF1">
    <property type="entry name" value="PHOD-LIKE PHOSPHATASE DOMAIN-CONTAINING PROTEIN"/>
    <property type="match status" value="1"/>
</dbReference>
<sequence>MTTSPIFDKLPVSEFRNINEAKSKNVPEECPQDSPIDLNIRSGPILKLFNCNDKGSSRYLASLLLVLEDYDEVPSITYQLGDSNSQEVVGKGNFDGNCFYKHENLQFYRYMIDLPLQPHESVCSYAINGQTTAYWKFYLPASTQSMNIVSFSCNGFSLACDAAQYPSSLWFDVLNRHSQNPYHVMLGGGDQIYCDSVKVMSTKMQQWTQIDGFKKKQQMQVDEAFEQDLHNYYLHHYMAWFGKGFWVGKKSRYLDSLFPMAMATIPSINIFDDHDIIDGFGSYPEATMASPVFKAIGEIAFLYYMIFQHHQLPQERLQPQFDSSWIVGTTKPRYVPYLNRSLFTRLGPEIAVVGLDCRTERSLSKIVSDSSYKGIFGRMKSELESNPDIKHLLVMLGVPILYPRLVWLEMVLTSPWLKPLRKLAEMGVINKGLLNEFDGSIEVLDDINDHWCSKNHKAERNRLVRDLMEFGAQHSVRITILSGDVHLCCIGRLKSRVHHHPTFHPIKKDNFKQQNRNTLEFPQYDPRLMFNVTSSAIINAPPPDAMATLLDKRSKVHHFNRDCDEDVVPLFNVNPDGHPRANLQFLNKRNWCDLNLAKHSVHKNEVSHEDDERIVSRYPGSTKVAPAPSSSHNSYERFIEYPLLADSLVTTIHVEDDAKDFDCKTMGYELLIPPLMGSYELEDVVIKHVNESSD</sequence>
<dbReference type="eggNOG" id="ENOG502QPI0">
    <property type="taxonomic scope" value="Eukaryota"/>
</dbReference>
<organism evidence="3">
    <name type="scientific">Candida tenuis (strain ATCC 10573 / BCRC 21748 / CBS 615 / JCM 9827 / NBRC 10315 / NRRL Y-1498 / VKM Y-70)</name>
    <name type="common">Yeast</name>
    <name type="synonym">Yamadazyma tenuis</name>
    <dbReference type="NCBI Taxonomy" id="590646"/>
    <lineage>
        <taxon>Eukaryota</taxon>
        <taxon>Fungi</taxon>
        <taxon>Dikarya</taxon>
        <taxon>Ascomycota</taxon>
        <taxon>Saccharomycotina</taxon>
        <taxon>Pichiomycetes</taxon>
        <taxon>Debaryomycetaceae</taxon>
        <taxon>Yamadazyma</taxon>
    </lineage>
</organism>
<dbReference type="Proteomes" id="UP000000707">
    <property type="component" value="Unassembled WGS sequence"/>
</dbReference>
<protein>
    <recommendedName>
        <fullName evidence="1">PhoD-like phosphatase domain-containing protein</fullName>
    </recommendedName>
</protein>
<dbReference type="STRING" id="590646.G3B039"/>
<gene>
    <name evidence="2" type="ORF">CANTEDRAFT_119535</name>
</gene>
<evidence type="ECO:0000259" key="1">
    <source>
        <dbReference type="Pfam" id="PF19050"/>
    </source>
</evidence>
<dbReference type="OrthoDB" id="2419400at2759"/>